<comment type="similarity">
    <text evidence="1">Belongs to the thioesterase family.</text>
</comment>
<keyword evidence="3" id="KW-0614">Plasmid</keyword>
<protein>
    <submittedName>
        <fullName evidence="3">Thioesterase</fullName>
    </submittedName>
</protein>
<evidence type="ECO:0000256" key="1">
    <source>
        <dbReference type="ARBA" id="ARBA00007169"/>
    </source>
</evidence>
<feature type="domain" description="Thioesterase" evidence="2">
    <location>
        <begin position="16"/>
        <end position="230"/>
    </location>
</feature>
<reference evidence="4" key="1">
    <citation type="submission" date="2017-10" db="EMBL/GenBank/DDBJ databases">
        <title>Completed PacBio SMRT sequence of Methylosinus trichosporium OB3b reveals presence of a third large plasmid.</title>
        <authorList>
            <person name="Charles T.C."/>
            <person name="Lynch M.D.J."/>
            <person name="Heil J.R."/>
            <person name="Cheng J."/>
        </authorList>
    </citation>
    <scope>NUCLEOTIDE SEQUENCE [LARGE SCALE GENOMIC DNA]</scope>
    <source>
        <strain evidence="4">OB3b</strain>
        <plasmid evidence="4">pob3b3</plasmid>
    </source>
</reference>
<dbReference type="InterPro" id="IPR012223">
    <property type="entry name" value="TEII"/>
</dbReference>
<dbReference type="KEGG" id="mtw:CQW49_23785"/>
<gene>
    <name evidence="3" type="ORF">CQW49_23785</name>
</gene>
<dbReference type="PANTHER" id="PTHR11487:SF0">
    <property type="entry name" value="S-ACYL FATTY ACID SYNTHASE THIOESTERASE, MEDIUM CHAIN"/>
    <property type="match status" value="1"/>
</dbReference>
<dbReference type="SUPFAM" id="SSF53474">
    <property type="entry name" value="alpha/beta-Hydrolases"/>
    <property type="match status" value="1"/>
</dbReference>
<dbReference type="GO" id="GO:0008610">
    <property type="term" value="P:lipid biosynthetic process"/>
    <property type="evidence" value="ECO:0007669"/>
    <property type="project" value="TreeGrafter"/>
</dbReference>
<dbReference type="AlphaFoldDB" id="A0A2D2D7H9"/>
<dbReference type="InterPro" id="IPR029058">
    <property type="entry name" value="AB_hydrolase_fold"/>
</dbReference>
<dbReference type="PANTHER" id="PTHR11487">
    <property type="entry name" value="THIOESTERASE"/>
    <property type="match status" value="1"/>
</dbReference>
<dbReference type="Proteomes" id="UP000230709">
    <property type="component" value="Plasmid pOB3b3"/>
</dbReference>
<keyword evidence="4" id="KW-1185">Reference proteome</keyword>
<dbReference type="STRING" id="595536.GCA_000178815_00093"/>
<sequence>MSPFVRPRPVANPAARLVVFHHAAGSAGTYYPMSAAIPSGWDLLLHDLPGRGKRFGERPIAVMADLVARVTEDVRPWVDAPLALFGHSLGAIIAAEVGRACDGMGAPPIWIGVSGRIAPALPPTRRSLHEYDDAALLEELLALGGTPQRLGDSPEFLQLFLRNARADLAAVESYEPEAARARCACPMTAFAGTKDPWAPPKVMEAWEQETTGSFRLRQFEGGHFYFFGAAFAALTRGIVADIEYSGVRPTPTRSPLAARAP</sequence>
<dbReference type="RefSeq" id="WP_003615488.1">
    <property type="nucleotide sequence ID" value="NZ_ADVE02000003.1"/>
</dbReference>
<name>A0A2D2D7H9_METT3</name>
<accession>A0A2D2D7H9</accession>
<geneLocation type="plasmid" evidence="4">
    <name>pob3b3</name>
</geneLocation>
<dbReference type="Gene3D" id="3.40.50.1820">
    <property type="entry name" value="alpha/beta hydrolase"/>
    <property type="match status" value="1"/>
</dbReference>
<evidence type="ECO:0000313" key="3">
    <source>
        <dbReference type="EMBL" id="ATQ70970.1"/>
    </source>
</evidence>
<evidence type="ECO:0000313" key="4">
    <source>
        <dbReference type="Proteomes" id="UP000230709"/>
    </source>
</evidence>
<organism evidence="3 4">
    <name type="scientific">Methylosinus trichosporium (strain ATCC 35070 / NCIMB 11131 / UNIQEM 75 / OB3b)</name>
    <dbReference type="NCBI Taxonomy" id="595536"/>
    <lineage>
        <taxon>Bacteria</taxon>
        <taxon>Pseudomonadati</taxon>
        <taxon>Pseudomonadota</taxon>
        <taxon>Alphaproteobacteria</taxon>
        <taxon>Hyphomicrobiales</taxon>
        <taxon>Methylocystaceae</taxon>
        <taxon>Methylosinus</taxon>
    </lineage>
</organism>
<dbReference type="EMBL" id="CP023740">
    <property type="protein sequence ID" value="ATQ70970.1"/>
    <property type="molecule type" value="Genomic_DNA"/>
</dbReference>
<proteinExistence type="inferred from homology"/>
<dbReference type="InterPro" id="IPR001031">
    <property type="entry name" value="Thioesterase"/>
</dbReference>
<dbReference type="Pfam" id="PF00975">
    <property type="entry name" value="Thioesterase"/>
    <property type="match status" value="1"/>
</dbReference>
<evidence type="ECO:0000259" key="2">
    <source>
        <dbReference type="Pfam" id="PF00975"/>
    </source>
</evidence>